<proteinExistence type="predicted"/>
<keyword evidence="1" id="KW-0812">Transmembrane</keyword>
<dbReference type="AlphaFoldDB" id="A0AAD6KHP2"/>
<protein>
    <submittedName>
        <fullName evidence="2">Uncharacterized protein</fullName>
    </submittedName>
</protein>
<name>A0AAD6KHP2_9ROSI</name>
<sequence>MAGNGMIINIVRYYSVLHFKLSKIISIEMSHIIHGWATIFFYLTSSWVLCLSFFLTLIIYWFSEKMVLLHPKSACGLLTMPFPRKSFKRSLCSSIYLWPHNVFTKEDRRCRVLARGLLEFVFCAVKLSCGGGERANTQLLYLSCTNICFSLML</sequence>
<evidence type="ECO:0000256" key="1">
    <source>
        <dbReference type="SAM" id="Phobius"/>
    </source>
</evidence>
<reference evidence="2 3" key="1">
    <citation type="journal article" date="2023" name="Int. J. Mol. Sci.">
        <title>De Novo Assembly and Annotation of 11 Diverse Shrub Willow (Salix) Genomes Reveals Novel Gene Organization in Sex-Linked Regions.</title>
        <authorList>
            <person name="Hyden B."/>
            <person name="Feng K."/>
            <person name="Yates T.B."/>
            <person name="Jawdy S."/>
            <person name="Cereghino C."/>
            <person name="Smart L.B."/>
            <person name="Muchero W."/>
        </authorList>
    </citation>
    <scope>NUCLEOTIDE SEQUENCE [LARGE SCALE GENOMIC DNA]</scope>
    <source>
        <tissue evidence="2">Shoot tip</tissue>
    </source>
</reference>
<keyword evidence="1" id="KW-1133">Transmembrane helix</keyword>
<comment type="caution">
    <text evidence="2">The sequence shown here is derived from an EMBL/GenBank/DDBJ whole genome shotgun (WGS) entry which is preliminary data.</text>
</comment>
<feature type="transmembrane region" description="Helical" evidence="1">
    <location>
        <begin position="39"/>
        <end position="62"/>
    </location>
</feature>
<evidence type="ECO:0000313" key="3">
    <source>
        <dbReference type="Proteomes" id="UP001162972"/>
    </source>
</evidence>
<accession>A0AAD6KHP2</accession>
<gene>
    <name evidence="2" type="ORF">OIU84_024642</name>
</gene>
<keyword evidence="1" id="KW-0472">Membrane</keyword>
<dbReference type="Proteomes" id="UP001162972">
    <property type="component" value="Chromosome 16"/>
</dbReference>
<keyword evidence="3" id="KW-1185">Reference proteome</keyword>
<dbReference type="EMBL" id="JAPFFJ010000006">
    <property type="protein sequence ID" value="KAJ6423707.1"/>
    <property type="molecule type" value="Genomic_DNA"/>
</dbReference>
<organism evidence="2 3">
    <name type="scientific">Salix udensis</name>
    <dbReference type="NCBI Taxonomy" id="889485"/>
    <lineage>
        <taxon>Eukaryota</taxon>
        <taxon>Viridiplantae</taxon>
        <taxon>Streptophyta</taxon>
        <taxon>Embryophyta</taxon>
        <taxon>Tracheophyta</taxon>
        <taxon>Spermatophyta</taxon>
        <taxon>Magnoliopsida</taxon>
        <taxon>eudicotyledons</taxon>
        <taxon>Gunneridae</taxon>
        <taxon>Pentapetalae</taxon>
        <taxon>rosids</taxon>
        <taxon>fabids</taxon>
        <taxon>Malpighiales</taxon>
        <taxon>Salicaceae</taxon>
        <taxon>Saliceae</taxon>
        <taxon>Salix</taxon>
    </lineage>
</organism>
<evidence type="ECO:0000313" key="2">
    <source>
        <dbReference type="EMBL" id="KAJ6423707.1"/>
    </source>
</evidence>